<protein>
    <submittedName>
        <fullName evidence="2">Uncharacterized protein</fullName>
    </submittedName>
</protein>
<dbReference type="Proteomes" id="UP000283090">
    <property type="component" value="Unassembled WGS sequence"/>
</dbReference>
<proteinExistence type="predicted"/>
<dbReference type="VEuPathDB" id="FungiDB:DFL_003147"/>
<name>A0A437A0T0_ARTFL</name>
<feature type="signal peptide" evidence="1">
    <location>
        <begin position="1"/>
        <end position="19"/>
    </location>
</feature>
<organism evidence="2 3">
    <name type="scientific">Arthrobotrys flagrans</name>
    <name type="common">Nematode-trapping fungus</name>
    <name type="synonym">Trichothecium flagrans</name>
    <dbReference type="NCBI Taxonomy" id="97331"/>
    <lineage>
        <taxon>Eukaryota</taxon>
        <taxon>Fungi</taxon>
        <taxon>Dikarya</taxon>
        <taxon>Ascomycota</taxon>
        <taxon>Pezizomycotina</taxon>
        <taxon>Orbiliomycetes</taxon>
        <taxon>Orbiliales</taxon>
        <taxon>Orbiliaceae</taxon>
        <taxon>Arthrobotrys</taxon>
    </lineage>
</organism>
<dbReference type="EMBL" id="SAEB01000006">
    <property type="protein sequence ID" value="RVD84808.1"/>
    <property type="molecule type" value="Genomic_DNA"/>
</dbReference>
<evidence type="ECO:0000313" key="2">
    <source>
        <dbReference type="EMBL" id="RVD84808.1"/>
    </source>
</evidence>
<dbReference type="OrthoDB" id="5345330at2759"/>
<dbReference type="AlphaFoldDB" id="A0A437A0T0"/>
<gene>
    <name evidence="2" type="ORF">DFL_003147</name>
</gene>
<accession>A0A437A0T0</accession>
<evidence type="ECO:0000256" key="1">
    <source>
        <dbReference type="SAM" id="SignalP"/>
    </source>
</evidence>
<feature type="chain" id="PRO_5019233952" evidence="1">
    <location>
        <begin position="20"/>
        <end position="120"/>
    </location>
</feature>
<keyword evidence="1" id="KW-0732">Signal</keyword>
<reference evidence="2 3" key="1">
    <citation type="submission" date="2019-01" db="EMBL/GenBank/DDBJ databases">
        <title>Intercellular communication is required for trap formation in the nematode-trapping fungus Duddingtonia flagrans.</title>
        <authorList>
            <person name="Youssar L."/>
            <person name="Wernet V."/>
            <person name="Hensel N."/>
            <person name="Hildebrandt H.-G."/>
            <person name="Fischer R."/>
        </authorList>
    </citation>
    <scope>NUCLEOTIDE SEQUENCE [LARGE SCALE GENOMIC DNA]</scope>
    <source>
        <strain evidence="2 3">CBS H-5679</strain>
    </source>
</reference>
<dbReference type="RefSeq" id="XP_067490352.1">
    <property type="nucleotide sequence ID" value="XM_067632043.1"/>
</dbReference>
<sequence>MKPQTFLIMALLFLETSLAVPQSYAGPAASRRPANIAQRDVEGQLPPGTFKSIMIKQLTASINDPNIISVLNEYPPKVFDELYQLKGEPLATAIQSLLDSAGLSNRPLPASVGRVPKTSK</sequence>
<keyword evidence="3" id="KW-1185">Reference proteome</keyword>
<evidence type="ECO:0000313" key="3">
    <source>
        <dbReference type="Proteomes" id="UP000283090"/>
    </source>
</evidence>
<dbReference type="GeneID" id="93585458"/>
<comment type="caution">
    <text evidence="2">The sequence shown here is derived from an EMBL/GenBank/DDBJ whole genome shotgun (WGS) entry which is preliminary data.</text>
</comment>